<keyword evidence="7" id="KW-0732">Signal</keyword>
<proteinExistence type="inferred from homology"/>
<evidence type="ECO:0000256" key="6">
    <source>
        <dbReference type="SAM" id="MobiDB-lite"/>
    </source>
</evidence>
<evidence type="ECO:0000313" key="8">
    <source>
        <dbReference type="EMBL" id="JAS15592.1"/>
    </source>
</evidence>
<evidence type="ECO:0000256" key="4">
    <source>
        <dbReference type="ARBA" id="ARBA00022815"/>
    </source>
</evidence>
<name>A0A1B6CQ13_9HEMI</name>
<feature type="region of interest" description="Disordered" evidence="6">
    <location>
        <begin position="129"/>
        <end position="162"/>
    </location>
</feature>
<keyword evidence="4" id="KW-0027">Amidation</keyword>
<sequence length="162" mass="18381">ALWTCVLLLASIVAASENAAVEETSKIKRDSNNYMGLYPFPRVGRGGDSTWVYEPYTKLMVEKARRAGGLMVFPRVGRDKSHIPERRNENNPNGLWFGPRLGRLQKRDSADRQAETPWALITLRGNPSISSRQATFTPRLGRESNEDPWDDYDSLKQNSEQL</sequence>
<organism evidence="8">
    <name type="scientific">Clastoptera arizonana</name>
    <name type="common">Arizona spittle bug</name>
    <dbReference type="NCBI Taxonomy" id="38151"/>
    <lineage>
        <taxon>Eukaryota</taxon>
        <taxon>Metazoa</taxon>
        <taxon>Ecdysozoa</taxon>
        <taxon>Arthropoda</taxon>
        <taxon>Hexapoda</taxon>
        <taxon>Insecta</taxon>
        <taxon>Pterygota</taxon>
        <taxon>Neoptera</taxon>
        <taxon>Paraneoptera</taxon>
        <taxon>Hemiptera</taxon>
        <taxon>Auchenorrhyncha</taxon>
        <taxon>Cercopoidea</taxon>
        <taxon>Clastopteridae</taxon>
        <taxon>Clastoptera</taxon>
    </lineage>
</organism>
<comment type="subcellular location">
    <subcellularLocation>
        <location evidence="1">Secreted</location>
    </subcellularLocation>
</comment>
<dbReference type="PROSITE" id="PS00539">
    <property type="entry name" value="PYROKININ"/>
    <property type="match status" value="1"/>
</dbReference>
<comment type="similarity">
    <text evidence="2">Belongs to the pyrokinin family.</text>
</comment>
<dbReference type="AlphaFoldDB" id="A0A1B6CQ13"/>
<evidence type="ECO:0000256" key="7">
    <source>
        <dbReference type="SAM" id="SignalP"/>
    </source>
</evidence>
<dbReference type="GO" id="GO:0005184">
    <property type="term" value="F:neuropeptide hormone activity"/>
    <property type="evidence" value="ECO:0007669"/>
    <property type="project" value="InterPro"/>
</dbReference>
<feature type="non-terminal residue" evidence="8">
    <location>
        <position position="1"/>
    </location>
</feature>
<reference evidence="8" key="1">
    <citation type="submission" date="2015-12" db="EMBL/GenBank/DDBJ databases">
        <title>De novo transcriptome assembly of four potential Pierce s Disease insect vectors from Arizona vineyards.</title>
        <authorList>
            <person name="Tassone E.E."/>
        </authorList>
    </citation>
    <scope>NUCLEOTIDE SEQUENCE</scope>
</reference>
<accession>A0A1B6CQ13</accession>
<dbReference type="InterPro" id="IPR001484">
    <property type="entry name" value="Pyrokinin_CS"/>
</dbReference>
<evidence type="ECO:0000256" key="5">
    <source>
        <dbReference type="ARBA" id="ARBA00023320"/>
    </source>
</evidence>
<evidence type="ECO:0000256" key="3">
    <source>
        <dbReference type="ARBA" id="ARBA00022525"/>
    </source>
</evidence>
<feature type="chain" id="PRO_5012746145" evidence="7">
    <location>
        <begin position="16"/>
        <end position="162"/>
    </location>
</feature>
<dbReference type="EMBL" id="GEDC01021706">
    <property type="protein sequence ID" value="JAS15592.1"/>
    <property type="molecule type" value="Transcribed_RNA"/>
</dbReference>
<protein>
    <submittedName>
        <fullName evidence="8">Uncharacterized protein</fullName>
    </submittedName>
</protein>
<dbReference type="GO" id="GO:0007218">
    <property type="term" value="P:neuropeptide signaling pathway"/>
    <property type="evidence" value="ECO:0007669"/>
    <property type="project" value="UniProtKB-KW"/>
</dbReference>
<keyword evidence="3" id="KW-0964">Secreted</keyword>
<keyword evidence="5" id="KW-0527">Neuropeptide</keyword>
<feature type="signal peptide" evidence="7">
    <location>
        <begin position="1"/>
        <end position="15"/>
    </location>
</feature>
<dbReference type="GO" id="GO:0005576">
    <property type="term" value="C:extracellular region"/>
    <property type="evidence" value="ECO:0007669"/>
    <property type="project" value="UniProtKB-SubCell"/>
</dbReference>
<evidence type="ECO:0000256" key="2">
    <source>
        <dbReference type="ARBA" id="ARBA00007714"/>
    </source>
</evidence>
<gene>
    <name evidence="8" type="ORF">g.44523</name>
</gene>
<evidence type="ECO:0000256" key="1">
    <source>
        <dbReference type="ARBA" id="ARBA00004613"/>
    </source>
</evidence>